<dbReference type="SUPFAM" id="SSF46785">
    <property type="entry name" value="Winged helix' DNA-binding domain"/>
    <property type="match status" value="1"/>
</dbReference>
<dbReference type="EMBL" id="BAAAQG010000033">
    <property type="protein sequence ID" value="GAA1722239.1"/>
    <property type="molecule type" value="Genomic_DNA"/>
</dbReference>
<comment type="caution">
    <text evidence="2">The sequence shown here is derived from an EMBL/GenBank/DDBJ whole genome shotgun (WGS) entry which is preliminary data.</text>
</comment>
<dbReference type="InterPro" id="IPR036388">
    <property type="entry name" value="WH-like_DNA-bd_sf"/>
</dbReference>
<keyword evidence="3" id="KW-1185">Reference proteome</keyword>
<organism evidence="2 3">
    <name type="scientific">Dietzia cercidiphylli</name>
    <dbReference type="NCBI Taxonomy" id="498199"/>
    <lineage>
        <taxon>Bacteria</taxon>
        <taxon>Bacillati</taxon>
        <taxon>Actinomycetota</taxon>
        <taxon>Actinomycetes</taxon>
        <taxon>Mycobacteriales</taxon>
        <taxon>Dietziaceae</taxon>
        <taxon>Dietzia</taxon>
    </lineage>
</organism>
<dbReference type="RefSeq" id="WP_182657785.1">
    <property type="nucleotide sequence ID" value="NZ_BAAAQG010000033.1"/>
</dbReference>
<protein>
    <recommendedName>
        <fullName evidence="1">FtsK gamma domain-containing protein</fullName>
    </recommendedName>
</protein>
<evidence type="ECO:0000313" key="3">
    <source>
        <dbReference type="Proteomes" id="UP001500383"/>
    </source>
</evidence>
<accession>A0ABP4VCS3</accession>
<name>A0ABP4VCS3_9ACTN</name>
<dbReference type="Proteomes" id="UP001500383">
    <property type="component" value="Unassembled WGS sequence"/>
</dbReference>
<feature type="domain" description="FtsK gamma" evidence="1">
    <location>
        <begin position="243"/>
        <end position="307"/>
    </location>
</feature>
<evidence type="ECO:0000259" key="1">
    <source>
        <dbReference type="SMART" id="SM00843"/>
    </source>
</evidence>
<reference evidence="3" key="1">
    <citation type="journal article" date="2019" name="Int. J. Syst. Evol. Microbiol.">
        <title>The Global Catalogue of Microorganisms (GCM) 10K type strain sequencing project: providing services to taxonomists for standard genome sequencing and annotation.</title>
        <authorList>
            <consortium name="The Broad Institute Genomics Platform"/>
            <consortium name="The Broad Institute Genome Sequencing Center for Infectious Disease"/>
            <person name="Wu L."/>
            <person name="Ma J."/>
        </authorList>
    </citation>
    <scope>NUCLEOTIDE SEQUENCE [LARGE SCALE GENOMIC DNA]</scope>
    <source>
        <strain evidence="3">JCM 16002</strain>
    </source>
</reference>
<dbReference type="Gene3D" id="1.10.10.10">
    <property type="entry name" value="Winged helix-like DNA-binding domain superfamily/Winged helix DNA-binding domain"/>
    <property type="match status" value="1"/>
</dbReference>
<dbReference type="SMART" id="SM00843">
    <property type="entry name" value="Ftsk_gamma"/>
    <property type="match status" value="1"/>
</dbReference>
<dbReference type="InterPro" id="IPR018541">
    <property type="entry name" value="Ftsk_gamma"/>
</dbReference>
<gene>
    <name evidence="2" type="ORF">GCM10009831_35410</name>
</gene>
<dbReference type="InterPro" id="IPR036390">
    <property type="entry name" value="WH_DNA-bd_sf"/>
</dbReference>
<evidence type="ECO:0000313" key="2">
    <source>
        <dbReference type="EMBL" id="GAA1722239.1"/>
    </source>
</evidence>
<sequence>MTVSFATSWEGLRRALTSVLPHVDRKDSSEALSRVRLDVTAGSDVALVWATNLVTSAVARTPLLSPSDESALLELEPGIVKKILTMFPEVRDSIVAPERVLTITQPRERLIQIEDTSGLFAGQEITVPLPARTSDRFPDVPFLLASHIDRPPASKPSQWLDSSDLGRFAAATRSYDEQIVLTEREGSDDAFVSVGAWFAGTLARFEPENSQQYTTKRAAEWAALLPDPASTPRGIRVHDGRIGDDLDNLISAVRIVTSAGTCSVSVIQRRLRIGFGDAARLVDLLDRFDVIGGTAGNLIRPVHAELVEAPDAVDIICDQILDAARAEDATPRGEAA</sequence>
<dbReference type="Pfam" id="PF09397">
    <property type="entry name" value="FtsK_gamma"/>
    <property type="match status" value="1"/>
</dbReference>
<proteinExistence type="predicted"/>